<organism evidence="1">
    <name type="scientific">marine metagenome</name>
    <dbReference type="NCBI Taxonomy" id="408172"/>
    <lineage>
        <taxon>unclassified sequences</taxon>
        <taxon>metagenomes</taxon>
        <taxon>ecological metagenomes</taxon>
    </lineage>
</organism>
<feature type="non-terminal residue" evidence="1">
    <location>
        <position position="1"/>
    </location>
</feature>
<gene>
    <name evidence="1" type="ORF">METZ01_LOCUS516459</name>
</gene>
<dbReference type="AlphaFoldDB" id="A0A383F5E6"/>
<reference evidence="1" key="1">
    <citation type="submission" date="2018-05" db="EMBL/GenBank/DDBJ databases">
        <authorList>
            <person name="Lanie J.A."/>
            <person name="Ng W.-L."/>
            <person name="Kazmierczak K.M."/>
            <person name="Andrzejewski T.M."/>
            <person name="Davidsen T.M."/>
            <person name="Wayne K.J."/>
            <person name="Tettelin H."/>
            <person name="Glass J.I."/>
            <person name="Rusch D."/>
            <person name="Podicherti R."/>
            <person name="Tsui H.-C.T."/>
            <person name="Winkler M.E."/>
        </authorList>
    </citation>
    <scope>NUCLEOTIDE SEQUENCE</scope>
</reference>
<dbReference type="SUPFAM" id="SSF50998">
    <property type="entry name" value="Quinoprotein alcohol dehydrogenase-like"/>
    <property type="match status" value="1"/>
</dbReference>
<protein>
    <submittedName>
        <fullName evidence="1">Uncharacterized protein</fullName>
    </submittedName>
</protein>
<proteinExistence type="predicted"/>
<sequence length="73" mass="8330">VPCLLWHDLSYSDEDEVMTHLYHALAASWFLCSVLHAQGTPDDWYYHGNDAASTKYSPLTEITAENFADLRII</sequence>
<accession>A0A383F5E6</accession>
<dbReference type="InterPro" id="IPR011047">
    <property type="entry name" value="Quinoprotein_ADH-like_sf"/>
</dbReference>
<name>A0A383F5E6_9ZZZZ</name>
<dbReference type="EMBL" id="UINC01231177">
    <property type="protein sequence ID" value="SVE63605.1"/>
    <property type="molecule type" value="Genomic_DNA"/>
</dbReference>
<evidence type="ECO:0000313" key="1">
    <source>
        <dbReference type="EMBL" id="SVE63605.1"/>
    </source>
</evidence>
<dbReference type="Gene3D" id="2.140.10.10">
    <property type="entry name" value="Quinoprotein alcohol dehydrogenase-like superfamily"/>
    <property type="match status" value="1"/>
</dbReference>